<dbReference type="EMBL" id="MNUE01000025">
    <property type="protein sequence ID" value="OJD34099.1"/>
    <property type="molecule type" value="Genomic_DNA"/>
</dbReference>
<organism evidence="1 2">
    <name type="scientific">Diplodia corticola</name>
    <dbReference type="NCBI Taxonomy" id="236234"/>
    <lineage>
        <taxon>Eukaryota</taxon>
        <taxon>Fungi</taxon>
        <taxon>Dikarya</taxon>
        <taxon>Ascomycota</taxon>
        <taxon>Pezizomycotina</taxon>
        <taxon>Dothideomycetes</taxon>
        <taxon>Dothideomycetes incertae sedis</taxon>
        <taxon>Botryosphaeriales</taxon>
        <taxon>Botryosphaeriaceae</taxon>
        <taxon>Diplodia</taxon>
    </lineage>
</organism>
<evidence type="ECO:0000313" key="2">
    <source>
        <dbReference type="Proteomes" id="UP000183809"/>
    </source>
</evidence>
<accession>A0A1J9RNI0</accession>
<protein>
    <submittedName>
        <fullName evidence="1">Uncharacterized protein</fullName>
    </submittedName>
</protein>
<keyword evidence="2" id="KW-1185">Reference proteome</keyword>
<dbReference type="RefSeq" id="XP_020130359.1">
    <property type="nucleotide sequence ID" value="XM_020273231.1"/>
</dbReference>
<dbReference type="AlphaFoldDB" id="A0A1J9RNI0"/>
<comment type="caution">
    <text evidence="1">The sequence shown here is derived from an EMBL/GenBank/DDBJ whole genome shotgun (WGS) entry which is preliminary data.</text>
</comment>
<evidence type="ECO:0000313" key="1">
    <source>
        <dbReference type="EMBL" id="OJD34099.1"/>
    </source>
</evidence>
<name>A0A1J9RNI0_9PEZI</name>
<reference evidence="1 2" key="1">
    <citation type="submission" date="2016-10" db="EMBL/GenBank/DDBJ databases">
        <title>Proteomics and genomics reveal pathogen-plant mechanisms compatible with a hemibiotrophic lifestyle of Diplodia corticola.</title>
        <authorList>
            <person name="Fernandes I."/>
            <person name="De Jonge R."/>
            <person name="Van De Peer Y."/>
            <person name="Devreese B."/>
            <person name="Alves A."/>
            <person name="Esteves A.C."/>
        </authorList>
    </citation>
    <scope>NUCLEOTIDE SEQUENCE [LARGE SCALE GENOMIC DNA]</scope>
    <source>
        <strain evidence="1 2">CBS 112549</strain>
    </source>
</reference>
<gene>
    <name evidence="1" type="ORF">BKCO1_25000125</name>
</gene>
<dbReference type="GeneID" id="31013491"/>
<proteinExistence type="predicted"/>
<dbReference type="Proteomes" id="UP000183809">
    <property type="component" value="Unassembled WGS sequence"/>
</dbReference>
<sequence>MEVHAKMKVDEVMEIYGWNTHQQKRFRDAVFKEGRKLLYNDEYWKNERRPDPFDLAELSNSVMMHVIENLRAQLSMDDLEAKRTMSPELVKWKLQQWISAERSTFQPTYYPRHS</sequence>